<dbReference type="Pfam" id="PF05485">
    <property type="entry name" value="THAP"/>
    <property type="match status" value="1"/>
</dbReference>
<dbReference type="GO" id="GO:0003700">
    <property type="term" value="F:DNA-binding transcription factor activity"/>
    <property type="evidence" value="ECO:0007669"/>
    <property type="project" value="UniProtKB-UniRule"/>
</dbReference>
<comment type="caution">
    <text evidence="8">The sequence shown here is derived from an EMBL/GenBank/DDBJ whole genome shotgun (WGS) entry which is preliminary data.</text>
</comment>
<comment type="function">
    <text evidence="6">DNA-binding transcription regulator that regulates endothelial cell proliferation and G1/S cell-cycle progression. Specifically binds the 5'-[AT]NTNN[GT]GGCA[AGT]-3' core DNA sequence and acts by modulating expression of pRB-E2F cell-cycle target genes.</text>
</comment>
<comment type="subcellular location">
    <subcellularLocation>
        <location evidence="6">Nucleus</location>
        <location evidence="6">Nucleoplasm</location>
    </subcellularLocation>
</comment>
<dbReference type="InterPro" id="IPR006612">
    <property type="entry name" value="THAP_Znf"/>
</dbReference>
<keyword evidence="4 5" id="KW-0238">DNA-binding</keyword>
<evidence type="ECO:0000256" key="5">
    <source>
        <dbReference type="PROSITE-ProRule" id="PRU00309"/>
    </source>
</evidence>
<keyword evidence="6" id="KW-0175">Coiled coil</keyword>
<evidence type="ECO:0000313" key="8">
    <source>
        <dbReference type="EMBL" id="KAI7798912.1"/>
    </source>
</evidence>
<keyword evidence="1" id="KW-0479">Metal-binding</keyword>
<organism evidence="8 9">
    <name type="scientific">Triplophysa rosa</name>
    <name type="common">Cave loach</name>
    <dbReference type="NCBI Taxonomy" id="992332"/>
    <lineage>
        <taxon>Eukaryota</taxon>
        <taxon>Metazoa</taxon>
        <taxon>Chordata</taxon>
        <taxon>Craniata</taxon>
        <taxon>Vertebrata</taxon>
        <taxon>Euteleostomi</taxon>
        <taxon>Actinopterygii</taxon>
        <taxon>Neopterygii</taxon>
        <taxon>Teleostei</taxon>
        <taxon>Ostariophysi</taxon>
        <taxon>Cypriniformes</taxon>
        <taxon>Nemacheilidae</taxon>
        <taxon>Triplophysa</taxon>
    </lineage>
</organism>
<sequence length="152" mass="17105">MSCCAVGCQNRKSVNSGLKFYRIPSTCTPFNANRRRLWIQAIRRADWKEDQIKNARLCSSHFISGEVSMDFNSPDFVPSVFSYSTHCEINKGDAKLESFELGNHEIVCLGHDHTEQSCTHQETCTLLTFPGYIQLECRSGNYISLATGCLAI</sequence>
<comment type="similarity">
    <text evidence="6">Belongs to the THAP1 family.</text>
</comment>
<keyword evidence="3" id="KW-0862">Zinc</keyword>
<reference evidence="8" key="1">
    <citation type="submission" date="2021-02" db="EMBL/GenBank/DDBJ databases">
        <title>Comparative genomics reveals that relaxation of natural selection precedes convergent phenotypic evolution of cavefish.</title>
        <authorList>
            <person name="Peng Z."/>
        </authorList>
    </citation>
    <scope>NUCLEOTIDE SEQUENCE</scope>
    <source>
        <tissue evidence="8">Muscle</tissue>
    </source>
</reference>
<dbReference type="EMBL" id="JAFHDT010000016">
    <property type="protein sequence ID" value="KAI7798912.1"/>
    <property type="molecule type" value="Genomic_DNA"/>
</dbReference>
<evidence type="ECO:0000256" key="4">
    <source>
        <dbReference type="ARBA" id="ARBA00023125"/>
    </source>
</evidence>
<dbReference type="GO" id="GO:0001935">
    <property type="term" value="P:endothelial cell proliferation"/>
    <property type="evidence" value="ECO:0007669"/>
    <property type="project" value="UniProtKB-UniRule"/>
</dbReference>
<name>A0A9W7TKC9_TRIRA</name>
<dbReference type="AlphaFoldDB" id="A0A9W7TKC9"/>
<gene>
    <name evidence="8" type="ORF">IRJ41_015969</name>
</gene>
<evidence type="ECO:0000259" key="7">
    <source>
        <dbReference type="PROSITE" id="PS50950"/>
    </source>
</evidence>
<dbReference type="Proteomes" id="UP001059041">
    <property type="component" value="Linkage Group LG16"/>
</dbReference>
<dbReference type="SUPFAM" id="SSF57716">
    <property type="entry name" value="Glucocorticoid receptor-like (DNA-binding domain)"/>
    <property type="match status" value="1"/>
</dbReference>
<dbReference type="SMART" id="SM00980">
    <property type="entry name" value="THAP"/>
    <property type="match status" value="1"/>
</dbReference>
<dbReference type="InterPro" id="IPR026516">
    <property type="entry name" value="THAP1/10"/>
</dbReference>
<evidence type="ECO:0000256" key="1">
    <source>
        <dbReference type="ARBA" id="ARBA00022723"/>
    </source>
</evidence>
<keyword evidence="6" id="KW-0804">Transcription</keyword>
<keyword evidence="2 5" id="KW-0863">Zinc-finger</keyword>
<keyword evidence="9" id="KW-1185">Reference proteome</keyword>
<feature type="domain" description="THAP-type" evidence="7">
    <location>
        <begin position="1"/>
        <end position="81"/>
    </location>
</feature>
<dbReference type="PROSITE" id="PS50950">
    <property type="entry name" value="ZF_THAP"/>
    <property type="match status" value="1"/>
</dbReference>
<evidence type="ECO:0000256" key="6">
    <source>
        <dbReference type="RuleBase" id="RU369073"/>
    </source>
</evidence>
<accession>A0A9W7TKC9</accession>
<proteinExistence type="inferred from homology"/>
<keyword evidence="6" id="KW-0539">Nucleus</keyword>
<dbReference type="PANTHER" id="PTHR46600">
    <property type="entry name" value="THAP DOMAIN-CONTAINING"/>
    <property type="match status" value="1"/>
</dbReference>
<evidence type="ECO:0000256" key="3">
    <source>
        <dbReference type="ARBA" id="ARBA00022833"/>
    </source>
</evidence>
<protein>
    <recommendedName>
        <fullName evidence="6">THAP domain-containing protein 1</fullName>
    </recommendedName>
</protein>
<keyword evidence="6" id="KW-0805">Transcription regulation</keyword>
<evidence type="ECO:0000256" key="2">
    <source>
        <dbReference type="ARBA" id="ARBA00022771"/>
    </source>
</evidence>
<keyword evidence="6" id="KW-0131">Cell cycle</keyword>
<dbReference type="PANTHER" id="PTHR46600:SF11">
    <property type="entry name" value="THAP DOMAIN-CONTAINING PROTEIN 10"/>
    <property type="match status" value="1"/>
</dbReference>
<evidence type="ECO:0000313" key="9">
    <source>
        <dbReference type="Proteomes" id="UP001059041"/>
    </source>
</evidence>
<dbReference type="GO" id="GO:0043565">
    <property type="term" value="F:sequence-specific DNA binding"/>
    <property type="evidence" value="ECO:0007669"/>
    <property type="project" value="UniProtKB-UniRule"/>
</dbReference>
<dbReference type="GO" id="GO:0008270">
    <property type="term" value="F:zinc ion binding"/>
    <property type="evidence" value="ECO:0007669"/>
    <property type="project" value="UniProtKB-KW"/>
</dbReference>
<dbReference type="GO" id="GO:0005654">
    <property type="term" value="C:nucleoplasm"/>
    <property type="evidence" value="ECO:0007669"/>
    <property type="project" value="UniProtKB-SubCell"/>
</dbReference>